<dbReference type="PROSITE" id="PS01311">
    <property type="entry name" value="LGT"/>
    <property type="match status" value="1"/>
</dbReference>
<dbReference type="AlphaFoldDB" id="A0AAX3BE93"/>
<protein>
    <recommendedName>
        <fullName evidence="7">Phosphatidylglycerol--prolipoprotein diacylglyceryl transferase</fullName>
        <ecNumber evidence="7">2.5.1.145</ecNumber>
    </recommendedName>
</protein>
<evidence type="ECO:0000256" key="5">
    <source>
        <dbReference type="ARBA" id="ARBA00022989"/>
    </source>
</evidence>
<dbReference type="Pfam" id="PF01790">
    <property type="entry name" value="LGT"/>
    <property type="match status" value="1"/>
</dbReference>
<feature type="transmembrane region" description="Helical" evidence="7">
    <location>
        <begin position="287"/>
        <end position="310"/>
    </location>
</feature>
<dbReference type="GO" id="GO:0008961">
    <property type="term" value="F:phosphatidylglycerol-prolipoprotein diacylglyceryl transferase activity"/>
    <property type="evidence" value="ECO:0007669"/>
    <property type="project" value="UniProtKB-UniRule"/>
</dbReference>
<comment type="similarity">
    <text evidence="1 7">Belongs to the Lgt family.</text>
</comment>
<evidence type="ECO:0000256" key="3">
    <source>
        <dbReference type="ARBA" id="ARBA00022679"/>
    </source>
</evidence>
<feature type="binding site" evidence="7">
    <location>
        <position position="142"/>
    </location>
    <ligand>
        <name>a 1,2-diacyl-sn-glycero-3-phospho-(1'-sn-glycerol)</name>
        <dbReference type="ChEBI" id="CHEBI:64716"/>
    </ligand>
</feature>
<keyword evidence="4 7" id="KW-0812">Transmembrane</keyword>
<dbReference type="Proteomes" id="UP001056539">
    <property type="component" value="Chromosome"/>
</dbReference>
<keyword evidence="5 7" id="KW-1133">Transmembrane helix</keyword>
<keyword evidence="3 7" id="KW-0808">Transferase</keyword>
<evidence type="ECO:0000256" key="2">
    <source>
        <dbReference type="ARBA" id="ARBA00022475"/>
    </source>
</evidence>
<keyword evidence="6 7" id="KW-0472">Membrane</keyword>
<name>A0AAX3BE93_9SPIR</name>
<feature type="transmembrane region" description="Helical" evidence="7">
    <location>
        <begin position="229"/>
        <end position="247"/>
    </location>
</feature>
<reference evidence="8" key="2">
    <citation type="submission" date="2022-06" db="EMBL/GenBank/DDBJ databases">
        <title>Thermospira aquatica gen. nov., sp. nov.</title>
        <authorList>
            <person name="Ben Ali Gam Z."/>
            <person name="Labat M."/>
        </authorList>
    </citation>
    <scope>NUCLEOTIDE SEQUENCE</scope>
    <source>
        <strain evidence="8">F1F22</strain>
    </source>
</reference>
<comment type="catalytic activity">
    <reaction evidence="7">
        <text>L-cysteinyl-[prolipoprotein] + a 1,2-diacyl-sn-glycero-3-phospho-(1'-sn-glycerol) = an S-1,2-diacyl-sn-glyceryl-L-cysteinyl-[prolipoprotein] + sn-glycerol 1-phosphate + H(+)</text>
        <dbReference type="Rhea" id="RHEA:56712"/>
        <dbReference type="Rhea" id="RHEA-COMP:14679"/>
        <dbReference type="Rhea" id="RHEA-COMP:14680"/>
        <dbReference type="ChEBI" id="CHEBI:15378"/>
        <dbReference type="ChEBI" id="CHEBI:29950"/>
        <dbReference type="ChEBI" id="CHEBI:57685"/>
        <dbReference type="ChEBI" id="CHEBI:64716"/>
        <dbReference type="ChEBI" id="CHEBI:140658"/>
        <dbReference type="EC" id="2.5.1.145"/>
    </reaction>
</comment>
<dbReference type="HAMAP" id="MF_01147">
    <property type="entry name" value="Lgt"/>
    <property type="match status" value="1"/>
</dbReference>
<sequence>MFAYIIHNLSNEIFSIYGPIVLRWYGLMYLVGFGVNYYLLSRWIKTGKIKLTQEFLSDTAVTIMIFIVIGARIGYMLFYNFSGLMANPLTLFAVWEGGMSFHGGVLFGFLLSWIYFTWKKQNFWDLADVFIVAIPLALFFGRIGNFINGELWGAVTTLPWGVIFPTVPLSRWQPLSDPAVQEMVKKIALPIDGTQPYITIVTEQIKNHFRLPYEVGEILVNLPRHPSQLYEAFGEGIVLFLILYTLFRKGVKIRGVYLWTFFVGYGMIRFLVEFIRQPDIHIGYLYGNWFTMGMLLSLPMIMVGIVGLGISISRKKVNSLWG</sequence>
<reference evidence="8" key="1">
    <citation type="submission" date="2021-04" db="EMBL/GenBank/DDBJ databases">
        <authorList>
            <person name="Postec A."/>
        </authorList>
    </citation>
    <scope>NUCLEOTIDE SEQUENCE</scope>
    <source>
        <strain evidence="8">F1F22</strain>
    </source>
</reference>
<evidence type="ECO:0000313" key="9">
    <source>
        <dbReference type="Proteomes" id="UP001056539"/>
    </source>
</evidence>
<comment type="pathway">
    <text evidence="7">Protein modification; lipoprotein biosynthesis (diacylglyceryl transfer).</text>
</comment>
<feature type="transmembrane region" description="Helical" evidence="7">
    <location>
        <begin position="256"/>
        <end position="275"/>
    </location>
</feature>
<keyword evidence="8" id="KW-0328">Glycosyltransferase</keyword>
<accession>A0AAX3BE93</accession>
<evidence type="ECO:0000256" key="6">
    <source>
        <dbReference type="ARBA" id="ARBA00023136"/>
    </source>
</evidence>
<dbReference type="EC" id="2.5.1.145" evidence="7"/>
<dbReference type="PANTHER" id="PTHR30589">
    <property type="entry name" value="PROLIPOPROTEIN DIACYLGLYCERYL TRANSFERASE"/>
    <property type="match status" value="1"/>
</dbReference>
<gene>
    <name evidence="7" type="primary">lgt</name>
    <name evidence="8" type="ORF">KDW03_00790</name>
</gene>
<keyword evidence="9" id="KW-1185">Reference proteome</keyword>
<organism evidence="8 9">
    <name type="scientific">Thermospira aquatica</name>
    <dbReference type="NCBI Taxonomy" id="2828656"/>
    <lineage>
        <taxon>Bacteria</taxon>
        <taxon>Pseudomonadati</taxon>
        <taxon>Spirochaetota</taxon>
        <taxon>Spirochaetia</taxon>
        <taxon>Brevinematales</taxon>
        <taxon>Thermospiraceae</taxon>
        <taxon>Thermospira</taxon>
    </lineage>
</organism>
<evidence type="ECO:0000256" key="7">
    <source>
        <dbReference type="HAMAP-Rule" id="MF_01147"/>
    </source>
</evidence>
<evidence type="ECO:0000256" key="4">
    <source>
        <dbReference type="ARBA" id="ARBA00022692"/>
    </source>
</evidence>
<dbReference type="InterPro" id="IPR001640">
    <property type="entry name" value="Lgt"/>
</dbReference>
<dbReference type="KEGG" id="taqu:KDW03_00790"/>
<dbReference type="EMBL" id="CP073355">
    <property type="protein sequence ID" value="URA10374.1"/>
    <property type="molecule type" value="Genomic_DNA"/>
</dbReference>
<feature type="transmembrane region" description="Helical" evidence="7">
    <location>
        <begin position="20"/>
        <end position="39"/>
    </location>
</feature>
<feature type="transmembrane region" description="Helical" evidence="7">
    <location>
        <begin position="60"/>
        <end position="79"/>
    </location>
</feature>
<comment type="function">
    <text evidence="7">Catalyzes the transfer of the diacylglyceryl group from phosphatidylglycerol to the sulfhydryl group of the N-terminal cysteine of a prolipoprotein, the first step in the formation of mature lipoproteins.</text>
</comment>
<evidence type="ECO:0000313" key="8">
    <source>
        <dbReference type="EMBL" id="URA10374.1"/>
    </source>
</evidence>
<comment type="subcellular location">
    <subcellularLocation>
        <location evidence="7">Cell membrane</location>
        <topology evidence="7">Multi-pass membrane protein</topology>
    </subcellularLocation>
</comment>
<dbReference type="GO" id="GO:0042158">
    <property type="term" value="P:lipoprotein biosynthetic process"/>
    <property type="evidence" value="ECO:0007669"/>
    <property type="project" value="UniProtKB-UniRule"/>
</dbReference>
<dbReference type="GO" id="GO:0005886">
    <property type="term" value="C:plasma membrane"/>
    <property type="evidence" value="ECO:0007669"/>
    <property type="project" value="UniProtKB-SubCell"/>
</dbReference>
<dbReference type="NCBIfam" id="TIGR00544">
    <property type="entry name" value="lgt"/>
    <property type="match status" value="1"/>
</dbReference>
<proteinExistence type="inferred from homology"/>
<dbReference type="PANTHER" id="PTHR30589:SF0">
    <property type="entry name" value="PHOSPHATIDYLGLYCEROL--PROLIPOPROTEIN DIACYLGLYCERYL TRANSFERASE"/>
    <property type="match status" value="1"/>
</dbReference>
<feature type="transmembrane region" description="Helical" evidence="7">
    <location>
        <begin position="123"/>
        <end position="143"/>
    </location>
</feature>
<dbReference type="RefSeq" id="WP_271435504.1">
    <property type="nucleotide sequence ID" value="NZ_CP073355.1"/>
</dbReference>
<evidence type="ECO:0000256" key="1">
    <source>
        <dbReference type="ARBA" id="ARBA00007150"/>
    </source>
</evidence>
<keyword evidence="2 7" id="KW-1003">Cell membrane</keyword>
<feature type="transmembrane region" description="Helical" evidence="7">
    <location>
        <begin position="99"/>
        <end position="116"/>
    </location>
</feature>